<organism evidence="1 2">
    <name type="scientific">Asticcacaulis aquaticus</name>
    <dbReference type="NCBI Taxonomy" id="2984212"/>
    <lineage>
        <taxon>Bacteria</taxon>
        <taxon>Pseudomonadati</taxon>
        <taxon>Pseudomonadota</taxon>
        <taxon>Alphaproteobacteria</taxon>
        <taxon>Caulobacterales</taxon>
        <taxon>Caulobacteraceae</taxon>
        <taxon>Asticcacaulis</taxon>
    </lineage>
</organism>
<dbReference type="Proteomes" id="UP001214854">
    <property type="component" value="Unassembled WGS sequence"/>
</dbReference>
<reference evidence="1 2" key="1">
    <citation type="submission" date="2023-01" db="EMBL/GenBank/DDBJ databases">
        <title>Novel species of the genus Asticcacaulis isolated from rivers.</title>
        <authorList>
            <person name="Lu H."/>
        </authorList>
    </citation>
    <scope>NUCLEOTIDE SEQUENCE [LARGE SCALE GENOMIC DNA]</scope>
    <source>
        <strain evidence="1 2">BYS171W</strain>
    </source>
</reference>
<evidence type="ECO:0000313" key="1">
    <source>
        <dbReference type="EMBL" id="MDC7683788.1"/>
    </source>
</evidence>
<accession>A0ABT5HUP3</accession>
<name>A0ABT5HUP3_9CAUL</name>
<proteinExistence type="predicted"/>
<gene>
    <name evidence="1" type="ORF">PQU92_10905</name>
</gene>
<protein>
    <recommendedName>
        <fullName evidence="3">RES domain-containing protein</fullName>
    </recommendedName>
</protein>
<evidence type="ECO:0000313" key="2">
    <source>
        <dbReference type="Proteomes" id="UP001214854"/>
    </source>
</evidence>
<comment type="caution">
    <text evidence="1">The sequence shown here is derived from an EMBL/GenBank/DDBJ whole genome shotgun (WGS) entry which is preliminary data.</text>
</comment>
<keyword evidence="2" id="KW-1185">Reference proteome</keyword>
<sequence>MQVLLTDITEMKLGHFCVAGWDIYSKRMVRPLPGQLHWSPYLLKRHGFHPGHTYYFAPEGPALATDFPHKSEDTPVHAFKIKRLSAQPIDWSVNAPPAASTLAQAFAHHSKISSVWHGEAHAFVPHDHQAPSLSGLAITPTHLTFYEESERLKARLDDGERVYSLPVSSHALREVWRNRGVDAINTLWPNAPRLHLRLGLARAFKDHPDKCFVMLNGVYA</sequence>
<dbReference type="RefSeq" id="WP_272748251.1">
    <property type="nucleotide sequence ID" value="NZ_JAQQKX010000008.1"/>
</dbReference>
<dbReference type="EMBL" id="JAQQKX010000008">
    <property type="protein sequence ID" value="MDC7683788.1"/>
    <property type="molecule type" value="Genomic_DNA"/>
</dbReference>
<evidence type="ECO:0008006" key="3">
    <source>
        <dbReference type="Google" id="ProtNLM"/>
    </source>
</evidence>